<dbReference type="AlphaFoldDB" id="A0A7W7R2I9"/>
<reference evidence="2 3" key="1">
    <citation type="submission" date="2020-08" db="EMBL/GenBank/DDBJ databases">
        <title>Sequencing the genomes of 1000 actinobacteria strains.</title>
        <authorList>
            <person name="Klenk H.-P."/>
        </authorList>
    </citation>
    <scope>NUCLEOTIDE SEQUENCE [LARGE SCALE GENOMIC DNA]</scope>
    <source>
        <strain evidence="2 3">DSM 41654</strain>
    </source>
</reference>
<name>A0A7W7R2I9_KITKI</name>
<evidence type="ECO:0000313" key="3">
    <source>
        <dbReference type="Proteomes" id="UP000540506"/>
    </source>
</evidence>
<feature type="domain" description="DUF5753" evidence="1">
    <location>
        <begin position="67"/>
        <end position="237"/>
    </location>
</feature>
<comment type="caution">
    <text evidence="2">The sequence shown here is derived from an EMBL/GenBank/DDBJ whole genome shotgun (WGS) entry which is preliminary data.</text>
</comment>
<organism evidence="2 3">
    <name type="scientific">Kitasatospora kifunensis</name>
    <name type="common">Streptomyces kifunensis</name>
    <dbReference type="NCBI Taxonomy" id="58351"/>
    <lineage>
        <taxon>Bacteria</taxon>
        <taxon>Bacillati</taxon>
        <taxon>Actinomycetota</taxon>
        <taxon>Actinomycetes</taxon>
        <taxon>Kitasatosporales</taxon>
        <taxon>Streptomycetaceae</taxon>
        <taxon>Kitasatospora</taxon>
    </lineage>
</organism>
<sequence>MSLTRLAEILKFSKAHLSRIETAESPPPKGLSEKLDAAFGTGGSFLRLFPLARLEQFPDRYRRFMDQAAQAVVREGYTLTVHGLLQTAAYAEAILRSGDPFATDDEIEHKLAVRLKQQERLSGPNPPRYWFILDELALRRPIGGPVVMRDQMQRLLNVSRPPHLTIQVLPYAAGAHSELGGSLTLLTMPGGSVVAWEEGSRSGSLIEKSEDVAKRRAYYDLLRAQARSPEDSLAMISAALKGFDHAARAVAEE</sequence>
<dbReference type="InterPro" id="IPR043917">
    <property type="entry name" value="DUF5753"/>
</dbReference>
<proteinExistence type="predicted"/>
<keyword evidence="3" id="KW-1185">Reference proteome</keyword>
<gene>
    <name evidence="2" type="ORF">FHR34_003212</name>
</gene>
<dbReference type="InterPro" id="IPR001387">
    <property type="entry name" value="Cro/C1-type_HTH"/>
</dbReference>
<dbReference type="Pfam" id="PF19054">
    <property type="entry name" value="DUF5753"/>
    <property type="match status" value="1"/>
</dbReference>
<dbReference type="Proteomes" id="UP000540506">
    <property type="component" value="Unassembled WGS sequence"/>
</dbReference>
<dbReference type="EMBL" id="JACHJV010000001">
    <property type="protein sequence ID" value="MBB4924219.1"/>
    <property type="molecule type" value="Genomic_DNA"/>
</dbReference>
<protein>
    <submittedName>
        <fullName evidence="2">Transcriptional regulator with XRE-family HTH domain</fullName>
    </submittedName>
</protein>
<accession>A0A7W7R2I9</accession>
<dbReference type="CDD" id="cd00093">
    <property type="entry name" value="HTH_XRE"/>
    <property type="match status" value="1"/>
</dbReference>
<evidence type="ECO:0000259" key="1">
    <source>
        <dbReference type="Pfam" id="PF19054"/>
    </source>
</evidence>
<evidence type="ECO:0000313" key="2">
    <source>
        <dbReference type="EMBL" id="MBB4924219.1"/>
    </source>
</evidence>